<dbReference type="Proteomes" id="UP000265520">
    <property type="component" value="Unassembled WGS sequence"/>
</dbReference>
<dbReference type="Pfam" id="PF14392">
    <property type="entry name" value="zf-CCHC_4"/>
    <property type="match status" value="1"/>
</dbReference>
<dbReference type="InterPro" id="IPR040256">
    <property type="entry name" value="At4g02000-like"/>
</dbReference>
<evidence type="ECO:0000313" key="2">
    <source>
        <dbReference type="EMBL" id="MCH98979.1"/>
    </source>
</evidence>
<dbReference type="PANTHER" id="PTHR31286">
    <property type="entry name" value="GLYCINE-RICH CELL WALL STRUCTURAL PROTEIN 1.8-LIKE"/>
    <property type="match status" value="1"/>
</dbReference>
<protein>
    <submittedName>
        <fullName evidence="2">DUF4283 domain protein</fullName>
    </submittedName>
</protein>
<sequence>MESFCIPWACLDSSSKPVSAEKSQPKPQKSFAQAVTNVCDIPLSQFPQACVKGDRLAIPIPKVDYLVGVEASSLGKGYYEFHFSSLEDVRRVRSVASWSLNPGLLKLFAWTKDFNPRAQQNFSAQVWVRFYGLSQEYWRPNILFAIASSIGTPICTDAVTAKPMMERTFGQFVRVLVDMDLSQTLRYKVLVERKGFAFFVELEYENLPEFCSNCNFIGHNIDKCKKLKSHEEDKQDKNPKEKKQLQKENKKIFVEVQDGRA</sequence>
<dbReference type="EMBL" id="LXQA010039019">
    <property type="protein sequence ID" value="MCH98979.1"/>
    <property type="molecule type" value="Genomic_DNA"/>
</dbReference>
<name>A0A392NIB4_9FABA</name>
<accession>A0A392NIB4</accession>
<dbReference type="PANTHER" id="PTHR31286:SF176">
    <property type="entry name" value="DUF4283 DOMAIN PROTEIN"/>
    <property type="match status" value="1"/>
</dbReference>
<comment type="caution">
    <text evidence="2">The sequence shown here is derived from an EMBL/GenBank/DDBJ whole genome shotgun (WGS) entry which is preliminary data.</text>
</comment>
<dbReference type="InterPro" id="IPR025836">
    <property type="entry name" value="Zn_knuckle_CX2CX4HX4C"/>
</dbReference>
<evidence type="ECO:0000313" key="3">
    <source>
        <dbReference type="Proteomes" id="UP000265520"/>
    </source>
</evidence>
<evidence type="ECO:0000259" key="1">
    <source>
        <dbReference type="Pfam" id="PF14392"/>
    </source>
</evidence>
<proteinExistence type="predicted"/>
<feature type="non-terminal residue" evidence="2">
    <location>
        <position position="261"/>
    </location>
</feature>
<keyword evidence="3" id="KW-1185">Reference proteome</keyword>
<organism evidence="2 3">
    <name type="scientific">Trifolium medium</name>
    <dbReference type="NCBI Taxonomy" id="97028"/>
    <lineage>
        <taxon>Eukaryota</taxon>
        <taxon>Viridiplantae</taxon>
        <taxon>Streptophyta</taxon>
        <taxon>Embryophyta</taxon>
        <taxon>Tracheophyta</taxon>
        <taxon>Spermatophyta</taxon>
        <taxon>Magnoliopsida</taxon>
        <taxon>eudicotyledons</taxon>
        <taxon>Gunneridae</taxon>
        <taxon>Pentapetalae</taxon>
        <taxon>rosids</taxon>
        <taxon>fabids</taxon>
        <taxon>Fabales</taxon>
        <taxon>Fabaceae</taxon>
        <taxon>Papilionoideae</taxon>
        <taxon>50 kb inversion clade</taxon>
        <taxon>NPAAA clade</taxon>
        <taxon>Hologalegina</taxon>
        <taxon>IRL clade</taxon>
        <taxon>Trifolieae</taxon>
        <taxon>Trifolium</taxon>
    </lineage>
</organism>
<feature type="domain" description="Zinc knuckle CX2CX4HX4C" evidence="1">
    <location>
        <begin position="195"/>
        <end position="226"/>
    </location>
</feature>
<dbReference type="AlphaFoldDB" id="A0A392NIB4"/>
<reference evidence="2 3" key="1">
    <citation type="journal article" date="2018" name="Front. Plant Sci.">
        <title>Red Clover (Trifolium pratense) and Zigzag Clover (T. medium) - A Picture of Genomic Similarities and Differences.</title>
        <authorList>
            <person name="Dluhosova J."/>
            <person name="Istvanek J."/>
            <person name="Nedelnik J."/>
            <person name="Repkova J."/>
        </authorList>
    </citation>
    <scope>NUCLEOTIDE SEQUENCE [LARGE SCALE GENOMIC DNA]</scope>
    <source>
        <strain evidence="3">cv. 10/8</strain>
        <tissue evidence="2">Leaf</tissue>
    </source>
</reference>